<dbReference type="Gene3D" id="1.10.490.110">
    <property type="entry name" value="Uncharacterized conserved protein DUF2267"/>
    <property type="match status" value="1"/>
</dbReference>
<proteinExistence type="predicted"/>
<dbReference type="RefSeq" id="WP_065966430.1">
    <property type="nucleotide sequence ID" value="NZ_ASQP01000475.1"/>
</dbReference>
<organism evidence="1 2">
    <name type="scientific">Streptomyces sparsogenes DSM 40356</name>
    <dbReference type="NCBI Taxonomy" id="1331668"/>
    <lineage>
        <taxon>Bacteria</taxon>
        <taxon>Bacillati</taxon>
        <taxon>Actinomycetota</taxon>
        <taxon>Actinomycetes</taxon>
        <taxon>Kitasatosporales</taxon>
        <taxon>Streptomycetaceae</taxon>
        <taxon>Streptomyces</taxon>
    </lineage>
</organism>
<dbReference type="EMBL" id="ASQP01000475">
    <property type="protein sequence ID" value="OMI34233.1"/>
    <property type="molecule type" value="Genomic_DNA"/>
</dbReference>
<dbReference type="AlphaFoldDB" id="A0A1R1S7M7"/>
<dbReference type="STRING" id="67365.GCA_001704635_01554"/>
<comment type="caution">
    <text evidence="1">The sequence shown here is derived from an EMBL/GenBank/DDBJ whole genome shotgun (WGS) entry which is preliminary data.</text>
</comment>
<reference evidence="1 2" key="1">
    <citation type="submission" date="2013-05" db="EMBL/GenBank/DDBJ databases">
        <title>Genome sequence of Streptomyces sparsogenes DSM 40356.</title>
        <authorList>
            <person name="Coyne S."/>
            <person name="Seebeck F.P."/>
        </authorList>
    </citation>
    <scope>NUCLEOTIDE SEQUENCE [LARGE SCALE GENOMIC DNA]</scope>
    <source>
        <strain evidence="1 2">DSM 40356</strain>
    </source>
</reference>
<dbReference type="Pfam" id="PF10025">
    <property type="entry name" value="DUF2267"/>
    <property type="match status" value="1"/>
</dbReference>
<accession>A0A1R1S7M7</accession>
<sequence length="125" mass="14033">MDEREFFQAVADRARLSRQEAADLTRATLETLALRLTDGEARDLARELPEPLREALLRGQGEVRLFEPEESVHRVRGRTGLSESEADRGVRAVLRTLREAISREEFDHAMSQLGSGFARMAEPAG</sequence>
<dbReference type="InterPro" id="IPR018727">
    <property type="entry name" value="DUF2267"/>
</dbReference>
<protein>
    <recommendedName>
        <fullName evidence="3">DUF2267 domain-containing protein</fullName>
    </recommendedName>
</protein>
<evidence type="ECO:0008006" key="3">
    <source>
        <dbReference type="Google" id="ProtNLM"/>
    </source>
</evidence>
<dbReference type="InterPro" id="IPR038282">
    <property type="entry name" value="DUF2267_sf"/>
</dbReference>
<gene>
    <name evidence="1" type="ORF">SPAR_37403</name>
</gene>
<dbReference type="GeneID" id="96746505"/>
<evidence type="ECO:0000313" key="2">
    <source>
        <dbReference type="Proteomes" id="UP000186168"/>
    </source>
</evidence>
<evidence type="ECO:0000313" key="1">
    <source>
        <dbReference type="EMBL" id="OMI34233.1"/>
    </source>
</evidence>
<dbReference type="Proteomes" id="UP000186168">
    <property type="component" value="Unassembled WGS sequence"/>
</dbReference>
<keyword evidence="2" id="KW-1185">Reference proteome</keyword>
<name>A0A1R1S7M7_9ACTN</name>